<feature type="domain" description="Laminin G" evidence="20">
    <location>
        <begin position="2307"/>
        <end position="2477"/>
    </location>
</feature>
<feature type="region of interest" description="Disordered" evidence="18">
    <location>
        <begin position="2694"/>
        <end position="2716"/>
    </location>
</feature>
<dbReference type="FunFam" id="2.60.40.60:FF:000232">
    <property type="entry name" value="Neural-cadherin"/>
    <property type="match status" value="1"/>
</dbReference>
<dbReference type="FunFam" id="2.60.40.60:FF:000136">
    <property type="entry name" value="Neural-cadherin"/>
    <property type="match status" value="1"/>
</dbReference>
<dbReference type="InterPro" id="IPR001881">
    <property type="entry name" value="EGF-like_Ca-bd_dom"/>
</dbReference>
<dbReference type="FunFam" id="2.60.40.60:FF:000677">
    <property type="entry name" value="Uncharacterized protein"/>
    <property type="match status" value="1"/>
</dbReference>
<evidence type="ECO:0000256" key="10">
    <source>
        <dbReference type="ARBA" id="ARBA00022989"/>
    </source>
</evidence>
<comment type="subcellular location">
    <subcellularLocation>
        <location evidence="1 16">Cell membrane</location>
        <topology evidence="1 16">Single-pass type I membrane protein</topology>
    </subcellularLocation>
</comment>
<feature type="disulfide bond" evidence="15">
    <location>
        <begin position="2524"/>
        <end position="2534"/>
    </location>
</feature>
<evidence type="ECO:0000256" key="4">
    <source>
        <dbReference type="ARBA" id="ARBA00022692"/>
    </source>
</evidence>
<evidence type="ECO:0000256" key="6">
    <source>
        <dbReference type="ARBA" id="ARBA00022729"/>
    </source>
</evidence>
<evidence type="ECO:0000313" key="23">
    <source>
        <dbReference type="Ensembl" id="ENSSTUP00000010518.1"/>
    </source>
</evidence>
<feature type="domain" description="Cadherin" evidence="22">
    <location>
        <begin position="27"/>
        <end position="143"/>
    </location>
</feature>
<dbReference type="CDD" id="cd11304">
    <property type="entry name" value="Cadherin_repeat"/>
    <property type="match status" value="15"/>
</dbReference>
<dbReference type="Pfam" id="PF00008">
    <property type="entry name" value="EGF"/>
    <property type="match status" value="2"/>
</dbReference>
<dbReference type="InterPro" id="IPR020894">
    <property type="entry name" value="Cadherin_CS"/>
</dbReference>
<dbReference type="FunFam" id="4.10.900.10:FF:000007">
    <property type="entry name" value="Cadherin 22"/>
    <property type="match status" value="1"/>
</dbReference>
<dbReference type="FunFam" id="2.60.40.60:FF:000119">
    <property type="entry name" value="neural-cadherin isoform X1"/>
    <property type="match status" value="1"/>
</dbReference>
<evidence type="ECO:0000256" key="17">
    <source>
        <dbReference type="RuleBase" id="RU004357"/>
    </source>
</evidence>
<keyword evidence="2" id="KW-1003">Cell membrane</keyword>
<feature type="domain" description="Cadherin" evidence="22">
    <location>
        <begin position="486"/>
        <end position="579"/>
    </location>
</feature>
<dbReference type="Pfam" id="PF24811">
    <property type="entry name" value="Ig_Shg"/>
    <property type="match status" value="1"/>
</dbReference>
<accession>A0A673WN17</accession>
<keyword evidence="9 16" id="KW-0130">Cell adhesion</keyword>
<dbReference type="SUPFAM" id="SSF49899">
    <property type="entry name" value="Concanavalin A-like lectins/glucanases"/>
    <property type="match status" value="2"/>
</dbReference>
<organism evidence="23 24">
    <name type="scientific">Salmo trutta</name>
    <name type="common">Brown trout</name>
    <dbReference type="NCBI Taxonomy" id="8032"/>
    <lineage>
        <taxon>Eukaryota</taxon>
        <taxon>Metazoa</taxon>
        <taxon>Chordata</taxon>
        <taxon>Craniata</taxon>
        <taxon>Vertebrata</taxon>
        <taxon>Euteleostomi</taxon>
        <taxon>Actinopterygii</taxon>
        <taxon>Neopterygii</taxon>
        <taxon>Teleostei</taxon>
        <taxon>Protacanthopterygii</taxon>
        <taxon>Salmoniformes</taxon>
        <taxon>Salmonidae</taxon>
        <taxon>Salmoninae</taxon>
        <taxon>Salmo</taxon>
    </lineage>
</organism>
<feature type="domain" description="EGF-like" evidence="21">
    <location>
        <begin position="2520"/>
        <end position="2556"/>
    </location>
</feature>
<dbReference type="CDD" id="cd00110">
    <property type="entry name" value="LamG"/>
    <property type="match status" value="2"/>
</dbReference>
<evidence type="ECO:0000256" key="18">
    <source>
        <dbReference type="SAM" id="MobiDB-lite"/>
    </source>
</evidence>
<dbReference type="Pfam" id="PF01049">
    <property type="entry name" value="CADH_Y-type_LIR"/>
    <property type="match status" value="1"/>
</dbReference>
<feature type="domain" description="EGF-like" evidence="21">
    <location>
        <begin position="2266"/>
        <end position="2305"/>
    </location>
</feature>
<evidence type="ECO:0000256" key="7">
    <source>
        <dbReference type="ARBA" id="ARBA00022737"/>
    </source>
</evidence>
<evidence type="ECO:0000256" key="12">
    <source>
        <dbReference type="ARBA" id="ARBA00023157"/>
    </source>
</evidence>
<dbReference type="InterPro" id="IPR027397">
    <property type="entry name" value="Catenin-bd_sf"/>
</dbReference>
<evidence type="ECO:0000256" key="13">
    <source>
        <dbReference type="ARBA" id="ARBA00023180"/>
    </source>
</evidence>
<dbReference type="InterPro" id="IPR000233">
    <property type="entry name" value="Cadherin_Y-type_LIR"/>
</dbReference>
<dbReference type="SUPFAM" id="SSF49313">
    <property type="entry name" value="Cadherin-like"/>
    <property type="match status" value="16"/>
</dbReference>
<dbReference type="InterPro" id="IPR000742">
    <property type="entry name" value="EGF"/>
</dbReference>
<evidence type="ECO:0000256" key="5">
    <source>
        <dbReference type="ARBA" id="ARBA00022723"/>
    </source>
</evidence>
<dbReference type="InterPro" id="IPR000152">
    <property type="entry name" value="EGF-type_Asp/Asn_hydroxyl_site"/>
</dbReference>
<feature type="compositionally biased region" description="Basic and acidic residues" evidence="18">
    <location>
        <begin position="2706"/>
        <end position="2716"/>
    </location>
</feature>
<dbReference type="PROSITE" id="PS00010">
    <property type="entry name" value="ASX_HYDROXYL"/>
    <property type="match status" value="1"/>
</dbReference>
<keyword evidence="6" id="KW-0732">Signal</keyword>
<feature type="domain" description="EGF-like" evidence="21">
    <location>
        <begin position="2020"/>
        <end position="2059"/>
    </location>
</feature>
<dbReference type="SMART" id="SM00181">
    <property type="entry name" value="EGF"/>
    <property type="match status" value="4"/>
</dbReference>
<dbReference type="FunFam" id="2.10.25.10:FF:000562">
    <property type="entry name" value="Neural-cadherin"/>
    <property type="match status" value="1"/>
</dbReference>
<dbReference type="CDD" id="cd00054">
    <property type="entry name" value="EGF_CA"/>
    <property type="match status" value="3"/>
</dbReference>
<feature type="domain" description="Cadherin" evidence="22">
    <location>
        <begin position="1658"/>
        <end position="1779"/>
    </location>
</feature>
<dbReference type="FunFam" id="2.60.40.60:FF:000157">
    <property type="entry name" value="Neural-cadherin"/>
    <property type="match status" value="1"/>
</dbReference>
<dbReference type="InterPro" id="IPR056370">
    <property type="entry name" value="Shg-like_Ig-like"/>
</dbReference>
<dbReference type="Gene3D" id="2.60.120.200">
    <property type="match status" value="2"/>
</dbReference>
<evidence type="ECO:0000256" key="9">
    <source>
        <dbReference type="ARBA" id="ARBA00022889"/>
    </source>
</evidence>
<dbReference type="InterPro" id="IPR039808">
    <property type="entry name" value="Cadherin"/>
</dbReference>
<dbReference type="FunFam" id="2.60.40.60:FF:000058">
    <property type="entry name" value="FAT atypical cadherin 3"/>
    <property type="match status" value="1"/>
</dbReference>
<dbReference type="FunFam" id="2.60.40.60:FF:000299">
    <property type="entry name" value="Predicted protein"/>
    <property type="match status" value="1"/>
</dbReference>
<dbReference type="GO" id="GO:0045216">
    <property type="term" value="P:cell-cell junction organization"/>
    <property type="evidence" value="ECO:0007669"/>
    <property type="project" value="UniProtKB-ARBA"/>
</dbReference>
<feature type="disulfide bond" evidence="15">
    <location>
        <begin position="2049"/>
        <end position="2058"/>
    </location>
</feature>
<feature type="domain" description="Cadherin" evidence="22">
    <location>
        <begin position="896"/>
        <end position="1007"/>
    </location>
</feature>
<sequence>MVYLWLGYFVLYIFLICFAKFIAAEERIPFFHGHVFENSEPGSKVNGLSIPVKRVDAQRWCSNPGMHLKLLGDGSEDFRVFAHHKRGHILLKTSIILDREERSEYLLSLGLCCQSCAATDHVVAKVASVKVDVLDTNDHEPTFPNDDIKMSLDDATALRQSIDIEIKPRQWPASSEPIVLNVSEDASIGSVVMNLYPVRFQAASFELMDPGADSSPVTVSRDSGDIVITRRLDRETDPLVEITVKVQDKRGESPDWYLVRLELTVTDVNDNVPEWTMVPFPYLAVVSPNALAGSLVYKLHKIPSNIYLENKILRCLLTAGGDGRFEVDRKSGHVRTTGLPLQRDKEYLLTVVAADRLGSRSPPVVVSVIAGARSPQFSNASFTISLPENTPEGHFLATPAVSFQKQPISYSLLINPSSLFSMQADTGEITLTRTIDFEMDQHSFLLMVRASEDQDSLSSAAEVRVIITDENDCVPEFLQSIYSKDSVPETVTTATSLLQVSASDCDSDLNAELSYYTLSPDFSISPHGTIFPAGQLDYERPNHLYEFVVMAVDKGDVPRTGTATVRIRMANVNDEVPEFSQHVYRTFVSEDAGPNTLVATVLAKDPDGDGITYKITTGNDEGNFVIDSQKGLIRLRSSPPPRLQGVEYVLNVTATDDNASGGPQALSSTAQVIVGVDDINNNKPVFEKCQQYRERTTVLENQHAGTFVLQVHAVDADEGSNGRVTYGFMHKDSTVPAFSIHPDTGVIVTSRKFDRERQREYAVTVTATDQAADPLIGICQLNILILDENDNSPKFENLRYEYFLREDTMIGTSFLRVAAHDDDYSTNAAVTYSMSKEHPEYLRVNPLTGWVYVNQPISQRTYITREIVATDGGNRSSSVELSVTITNVKNQPPQWDRDSYDVVIPENTVRDTPIVTIKATSPLGDPRVTYNLEDGMVPETNMPVRFYLTPNREDGSASILVAEPLDYETTRNFILRVRAQNVAAVPLAAFTTVYLNITDVNDNVPFFTSSIYEASVTEGAAVGTFVTQVSSNDLDLGLNGKISFSLLNDRSGDYQYFRIDPELGSIYTEAVFDRETKGSYLLEVKSVDGWESARPGKHGQPNSDTAYVRVFISDVNDNKPVFAQTVYEVDVDEDADVGFAILTVSANDEDEGANAKLRYQITSGNTGGVFDVEPEVGTIFIAQPLDYEQNKGYKLLVLASDGKWEDYADVMVNVVNKNDEAPVFTVNEYYGSVTEELDGSPVFVLQVTATDPDKDADQEALRYSLHGQGAESEFIIDEVTGKIYAQRTLNREERAVWRFVVLATDEGGEGLTGFTDIIINVWDINDNAPIFTCAPDCHGNVPENSVPGTSVMEMTATDLDDSAVGQNAVLSYRIVGDTGTGGSGSDMFSINPSTGTISVAMSGLDREQAEAYLLVVEARDGGGMTGTGTATIRVTDVNDHAPRFTERSCLARVPESSEPSAVVLEMSAEDWDTGENAQLTFSVVAGDPEQKFSMVSHRQEQRGTLRLKKRLDYERPSEQRFNLTLKVEDLDFSSFIHCVIEVEDCNDHAPIFIALSQPPAPLPEDVPVGSSVARLTASDSDSGQNKEITYRILQESDILGQFSVDQSGLVTVTSALDRETAAQHHLVILATDHGSPPLTGSTVIQLTLLDVNDNGPEFEAAYAPVVWENVSGPQLVRLNQTSTLLRAIDRDSAENGSPFYFSLPLELHHSNDFHLQDNGNGTATITALRAFDRERQKEFHLQIVMSDSGHPPKTVTNTLTITIGDENDHAHQAGEKEIFVNSHRGRMPTTVLGKVYAPDPDDWDNKTYAFEGHVPNYFLLNKRTGFLIIKENAPPGSYEFQVRVSDGVWPDAVSGVMVYVRELRDEAIYNSGSLRLADITANEFIEQRGSLRSRYELLVDFLSEMLAVGVDVINVFSLMDVRERTLDVRFAVHSSPFLRAEKLQGYLAAHKQKLQSFLQVNVSQVHVDECGNTDCGGSGGCSNVLSVSDTPTVVDSGSMSLVSVTVESTAVCSCSGREHVHKICSSYPRNPCFNGGICVDTPSGYRCQCPTQFEGPECQQTKHSFHGNGYAWFPPIRPCFESHLSLEFITEVADGLLLYSGPLAQLQPWDLEDLMAIELIDGTPTLKINHGSGTLVLQLPGNVNVADRRWHRLDVRSNSKEVRFTLDRCAGATVMEMEGVGSWLTTEDHSSCEVTGVTDVHFFPRHLNGTQVLQLGGVNENLPYVYPQLQHKHFTGCIRNLVVDSKFYDLGTPADSVGSSPGCLTTDGSCVNVGIPSCGPRGRCHGEWGSFSCQCIPGYTGNQCEQVPEYSFDGRSHVHYQLASPLPARQTQVQVLVRTRKHGSAILSLLSKEQTEYLRLEVRLSFLCVCLSLSLSLSLFIPSLDSPVYLDRHDNELTLRLDGGGGRREASTAPGRSREIITDPTVVMLGNVFPSGSNKSFQGCMRDLRLNGRYVPLDGQSRDGVSVVSSQGLSVGCSSDSCKRNQCSPPFTCVDLWRVHECRCPPGHMVKVNDTGKFCVYTLCASRPCHRGTCVAQSPSKFTCHCPEGYRGRHCEVALAIYRDDVGLSFSSLFAICICFMALLGSYTNYCLLCYKGLKEGVYHVSAHHDGWEDIRENVLNYDEEGGGEEDQVRANTSMAIHQHHHTHSLSFSSQDLARYLCEIIRDADQAPESAPFDSLQVFSTEGGGSLAGSLSSFSSAGLEEDTARGQDSLKDWGPRFEKLNALYEKTEASDL</sequence>
<dbReference type="FunFam" id="2.60.40.60:FF:000020">
    <property type="entry name" value="Dachsous cadherin-related 1b"/>
    <property type="match status" value="1"/>
</dbReference>
<keyword evidence="5" id="KW-0479">Metal-binding</keyword>
<keyword evidence="13" id="KW-0325">Glycoprotein</keyword>
<dbReference type="PROSITE" id="PS50268">
    <property type="entry name" value="CADHERIN_2"/>
    <property type="match status" value="15"/>
</dbReference>
<feature type="domain" description="Cadherin" evidence="22">
    <location>
        <begin position="378"/>
        <end position="477"/>
    </location>
</feature>
<dbReference type="SMART" id="SM00112">
    <property type="entry name" value="CA"/>
    <property type="match status" value="16"/>
</dbReference>
<dbReference type="SUPFAM" id="SSF57196">
    <property type="entry name" value="EGF/Laminin"/>
    <property type="match status" value="1"/>
</dbReference>
<feature type="disulfide bond" evidence="15">
    <location>
        <begin position="2546"/>
        <end position="2555"/>
    </location>
</feature>
<dbReference type="FunFam" id="2.10.25.10:FF:000765">
    <property type="entry name" value="neural-cadherin-like isoform X2"/>
    <property type="match status" value="1"/>
</dbReference>
<dbReference type="GO" id="GO:0016477">
    <property type="term" value="P:cell migration"/>
    <property type="evidence" value="ECO:0007669"/>
    <property type="project" value="TreeGrafter"/>
</dbReference>
<dbReference type="SMART" id="SM00282">
    <property type="entry name" value="LamG"/>
    <property type="match status" value="2"/>
</dbReference>
<dbReference type="GeneTree" id="ENSGT00940000164020"/>
<dbReference type="Proteomes" id="UP000472277">
    <property type="component" value="Chromosome 29"/>
</dbReference>
<feature type="domain" description="EGF-like" evidence="21">
    <location>
        <begin position="2478"/>
        <end position="2514"/>
    </location>
</feature>
<dbReference type="PROSITE" id="PS00232">
    <property type="entry name" value="CADHERIN_1"/>
    <property type="match status" value="7"/>
</dbReference>
<dbReference type="PANTHER" id="PTHR24027:SF432">
    <property type="entry name" value="EGF-LIKE DOMAIN-CONTAINING PROTEIN"/>
    <property type="match status" value="1"/>
</dbReference>
<dbReference type="PROSITE" id="PS00022">
    <property type="entry name" value="EGF_1"/>
    <property type="match status" value="3"/>
</dbReference>
<dbReference type="Ensembl" id="ENSSTUT00000011190.1">
    <property type="protein sequence ID" value="ENSSTUP00000010518.1"/>
    <property type="gene ID" value="ENSSTUG00000004928.1"/>
</dbReference>
<evidence type="ECO:0000256" key="15">
    <source>
        <dbReference type="PROSITE-ProRule" id="PRU00076"/>
    </source>
</evidence>
<protein>
    <submittedName>
        <fullName evidence="23">Si:ch211-186j3.6</fullName>
    </submittedName>
</protein>
<evidence type="ECO:0000256" key="16">
    <source>
        <dbReference type="RuleBase" id="RU003318"/>
    </source>
</evidence>
<evidence type="ECO:0000259" key="22">
    <source>
        <dbReference type="PROSITE" id="PS50268"/>
    </source>
</evidence>
<dbReference type="FunFam" id="2.60.40.60:FF:000125">
    <property type="entry name" value="Neural-cadherin"/>
    <property type="match status" value="1"/>
</dbReference>
<evidence type="ECO:0000259" key="20">
    <source>
        <dbReference type="PROSITE" id="PS50025"/>
    </source>
</evidence>
<dbReference type="PROSITE" id="PS50026">
    <property type="entry name" value="EGF_3"/>
    <property type="match status" value="4"/>
</dbReference>
<dbReference type="SMART" id="SM00179">
    <property type="entry name" value="EGF_CA"/>
    <property type="match status" value="4"/>
</dbReference>
<feature type="transmembrane region" description="Helical" evidence="19">
    <location>
        <begin position="2566"/>
        <end position="2587"/>
    </location>
</feature>
<evidence type="ECO:0000256" key="11">
    <source>
        <dbReference type="ARBA" id="ARBA00023136"/>
    </source>
</evidence>
<comment type="function">
    <text evidence="17">Cadherins are calcium-dependent cell adhesion proteins.</text>
</comment>
<dbReference type="FunFam" id="2.60.40.60:FF:000022">
    <property type="entry name" value="Cadherin 2"/>
    <property type="match status" value="1"/>
</dbReference>
<feature type="domain" description="Cadherin" evidence="22">
    <location>
        <begin position="1341"/>
        <end position="1444"/>
    </location>
</feature>
<dbReference type="FunFam" id="2.60.40.60:FF:000234">
    <property type="entry name" value="Si:dkey-22o22.2"/>
    <property type="match status" value="1"/>
</dbReference>
<feature type="domain" description="Cadherin" evidence="22">
    <location>
        <begin position="796"/>
        <end position="895"/>
    </location>
</feature>
<comment type="caution">
    <text evidence="15">Lacks conserved residue(s) required for the propagation of feature annotation.</text>
</comment>
<feature type="domain" description="Cadherin" evidence="22">
    <location>
        <begin position="1123"/>
        <end position="1224"/>
    </location>
</feature>
<dbReference type="GO" id="GO:0005509">
    <property type="term" value="F:calcium ion binding"/>
    <property type="evidence" value="ECO:0007669"/>
    <property type="project" value="UniProtKB-UniRule"/>
</dbReference>
<feature type="domain" description="Cadherin" evidence="22">
    <location>
        <begin position="1008"/>
        <end position="1122"/>
    </location>
</feature>
<keyword evidence="8 14" id="KW-0106">Calcium</keyword>
<feature type="domain" description="Cadherin" evidence="22">
    <location>
        <begin position="580"/>
        <end position="686"/>
    </location>
</feature>
<dbReference type="Pfam" id="PF02210">
    <property type="entry name" value="Laminin_G_2"/>
    <property type="match status" value="1"/>
</dbReference>
<feature type="domain" description="Cadherin" evidence="22">
    <location>
        <begin position="174"/>
        <end position="275"/>
    </location>
</feature>
<evidence type="ECO:0000259" key="21">
    <source>
        <dbReference type="PROSITE" id="PS50026"/>
    </source>
</evidence>
<dbReference type="FunFam" id="2.60.40.60:FF:000024">
    <property type="entry name" value="FAT atypical cadherin 3"/>
    <property type="match status" value="1"/>
</dbReference>
<dbReference type="FunFam" id="2.60.120.200:FF:000040">
    <property type="entry name" value="neural-cadherin isoform X1"/>
    <property type="match status" value="1"/>
</dbReference>
<name>A0A673WN17_SALTR</name>
<reference evidence="23" key="1">
    <citation type="submission" date="2025-08" db="UniProtKB">
        <authorList>
            <consortium name="Ensembl"/>
        </authorList>
    </citation>
    <scope>IDENTIFICATION</scope>
</reference>
<dbReference type="PRINTS" id="PR00205">
    <property type="entry name" value="CADHERIN"/>
</dbReference>
<dbReference type="GO" id="GO:0045296">
    <property type="term" value="F:cadherin binding"/>
    <property type="evidence" value="ECO:0007669"/>
    <property type="project" value="TreeGrafter"/>
</dbReference>
<evidence type="ECO:0000313" key="24">
    <source>
        <dbReference type="Proteomes" id="UP000472277"/>
    </source>
</evidence>
<evidence type="ECO:0000256" key="2">
    <source>
        <dbReference type="ARBA" id="ARBA00022475"/>
    </source>
</evidence>
<reference evidence="23" key="2">
    <citation type="submission" date="2025-09" db="UniProtKB">
        <authorList>
            <consortium name="Ensembl"/>
        </authorList>
    </citation>
    <scope>IDENTIFICATION</scope>
</reference>
<dbReference type="FunFam" id="2.60.40.60:FF:000196">
    <property type="entry name" value="Si:dkey-22o22.2"/>
    <property type="match status" value="1"/>
</dbReference>
<evidence type="ECO:0000256" key="19">
    <source>
        <dbReference type="SAM" id="Phobius"/>
    </source>
</evidence>
<feature type="disulfide bond" evidence="15">
    <location>
        <begin position="2295"/>
        <end position="2304"/>
    </location>
</feature>
<feature type="domain" description="Cadherin" evidence="22">
    <location>
        <begin position="1562"/>
        <end position="1658"/>
    </location>
</feature>
<dbReference type="FunFam" id="2.60.40.60:FF:000035">
    <property type="entry name" value="Protocadherin Fat 3"/>
    <property type="match status" value="1"/>
</dbReference>
<dbReference type="GO" id="GO:0008013">
    <property type="term" value="F:beta-catenin binding"/>
    <property type="evidence" value="ECO:0007669"/>
    <property type="project" value="TreeGrafter"/>
</dbReference>
<dbReference type="Pfam" id="PF00028">
    <property type="entry name" value="Cadherin"/>
    <property type="match status" value="11"/>
</dbReference>
<evidence type="ECO:0000256" key="14">
    <source>
        <dbReference type="PROSITE-ProRule" id="PRU00043"/>
    </source>
</evidence>
<feature type="domain" description="Cadherin" evidence="22">
    <location>
        <begin position="690"/>
        <end position="795"/>
    </location>
</feature>
<evidence type="ECO:0000256" key="1">
    <source>
        <dbReference type="ARBA" id="ARBA00004251"/>
    </source>
</evidence>
<feature type="domain" description="Laminin G" evidence="20">
    <location>
        <begin position="2060"/>
        <end position="2263"/>
    </location>
</feature>
<keyword evidence="10 19" id="KW-1133">Transmembrane helix</keyword>
<dbReference type="InterPro" id="IPR015919">
    <property type="entry name" value="Cadherin-like_sf"/>
</dbReference>
<dbReference type="Gene3D" id="2.10.25.10">
    <property type="entry name" value="Laminin"/>
    <property type="match status" value="3"/>
</dbReference>
<keyword evidence="4 16" id="KW-0812">Transmembrane</keyword>
<keyword evidence="11 19" id="KW-0472">Membrane</keyword>
<keyword evidence="24" id="KW-1185">Reference proteome</keyword>
<dbReference type="PROSITE" id="PS50025">
    <property type="entry name" value="LAM_G_DOMAIN"/>
    <property type="match status" value="2"/>
</dbReference>
<dbReference type="GO" id="GO:0002009">
    <property type="term" value="P:morphogenesis of an epithelium"/>
    <property type="evidence" value="ECO:0007669"/>
    <property type="project" value="UniProtKB-ARBA"/>
</dbReference>
<proteinExistence type="predicted"/>
<dbReference type="PANTHER" id="PTHR24027">
    <property type="entry name" value="CADHERIN-23"/>
    <property type="match status" value="1"/>
</dbReference>
<dbReference type="Gene3D" id="4.10.900.10">
    <property type="entry name" value="TCF3-CBD (Catenin binding domain)"/>
    <property type="match status" value="1"/>
</dbReference>
<gene>
    <name evidence="23" type="primary">LOC115167465</name>
</gene>
<dbReference type="InterPro" id="IPR013320">
    <property type="entry name" value="ConA-like_dom_sf"/>
</dbReference>
<evidence type="ECO:0000256" key="8">
    <source>
        <dbReference type="ARBA" id="ARBA00022837"/>
    </source>
</evidence>
<dbReference type="GO" id="GO:0007156">
    <property type="term" value="P:homophilic cell adhesion via plasma membrane adhesion molecules"/>
    <property type="evidence" value="ECO:0007669"/>
    <property type="project" value="InterPro"/>
</dbReference>
<evidence type="ECO:0000256" key="3">
    <source>
        <dbReference type="ARBA" id="ARBA00022536"/>
    </source>
</evidence>
<keyword evidence="3 15" id="KW-0245">EGF-like domain</keyword>
<dbReference type="InterPro" id="IPR001791">
    <property type="entry name" value="Laminin_G"/>
</dbReference>
<feature type="domain" description="Cadherin" evidence="22">
    <location>
        <begin position="1225"/>
        <end position="1331"/>
    </location>
</feature>
<dbReference type="PROSITE" id="PS01186">
    <property type="entry name" value="EGF_2"/>
    <property type="match status" value="2"/>
</dbReference>
<feature type="domain" description="Cadherin" evidence="22">
    <location>
        <begin position="1445"/>
        <end position="1552"/>
    </location>
</feature>
<keyword evidence="7" id="KW-0677">Repeat</keyword>
<keyword evidence="12 15" id="KW-1015">Disulfide bond</keyword>
<dbReference type="GO" id="GO:0016342">
    <property type="term" value="C:catenin complex"/>
    <property type="evidence" value="ECO:0007669"/>
    <property type="project" value="TreeGrafter"/>
</dbReference>
<dbReference type="InterPro" id="IPR002126">
    <property type="entry name" value="Cadherin-like_dom"/>
</dbReference>
<dbReference type="Gene3D" id="2.60.40.60">
    <property type="entry name" value="Cadherins"/>
    <property type="match status" value="16"/>
</dbReference>